<proteinExistence type="predicted"/>
<name>A0A060SUZ5_PYCCI</name>
<dbReference type="SUPFAM" id="SSF51338">
    <property type="entry name" value="Composite domain of metallo-dependent hydrolases"/>
    <property type="match status" value="1"/>
</dbReference>
<keyword evidence="1" id="KW-1133">Transmembrane helix</keyword>
<evidence type="ECO:0000313" key="3">
    <source>
        <dbReference type="EMBL" id="CDO76044.1"/>
    </source>
</evidence>
<evidence type="ECO:0000259" key="2">
    <source>
        <dbReference type="Pfam" id="PF01979"/>
    </source>
</evidence>
<dbReference type="GO" id="GO:0004038">
    <property type="term" value="F:allantoinase activity"/>
    <property type="evidence" value="ECO:0007669"/>
    <property type="project" value="TreeGrafter"/>
</dbReference>
<feature type="domain" description="Amidohydrolase-related" evidence="2">
    <location>
        <begin position="507"/>
        <end position="610"/>
    </location>
</feature>
<dbReference type="EMBL" id="CCBP010000329">
    <property type="protein sequence ID" value="CDO76044.1"/>
    <property type="molecule type" value="Genomic_DNA"/>
</dbReference>
<evidence type="ECO:0000256" key="1">
    <source>
        <dbReference type="SAM" id="Phobius"/>
    </source>
</evidence>
<dbReference type="Proteomes" id="UP000029665">
    <property type="component" value="Unassembled WGS sequence"/>
</dbReference>
<dbReference type="PANTHER" id="PTHR43668:SF5">
    <property type="entry name" value="AMIDOHYDROLASE 3 DOMAIN-CONTAINING PROTEIN"/>
    <property type="match status" value="1"/>
</dbReference>
<reference evidence="3" key="1">
    <citation type="submission" date="2014-01" db="EMBL/GenBank/DDBJ databases">
        <title>The genome of the white-rot fungus Pycnoporus cinnabarinus: a basidiomycete model with a versatile arsenal for lignocellulosic biomass breakdown.</title>
        <authorList>
            <person name="Levasseur A."/>
            <person name="Lomascolo A."/>
            <person name="Ruiz-Duenas F.J."/>
            <person name="Uzan E."/>
            <person name="Piumi F."/>
            <person name="Kues U."/>
            <person name="Ram A.F.J."/>
            <person name="Murat C."/>
            <person name="Haon M."/>
            <person name="Benoit I."/>
            <person name="Arfi Y."/>
            <person name="Chevret D."/>
            <person name="Drula E."/>
            <person name="Kwon M.J."/>
            <person name="Gouret P."/>
            <person name="Lesage-Meessen L."/>
            <person name="Lombard V."/>
            <person name="Mariette J."/>
            <person name="Noirot C."/>
            <person name="Park J."/>
            <person name="Patyshakuliyeva A."/>
            <person name="Wieneger R.A.B."/>
            <person name="Wosten H.A.B."/>
            <person name="Martin F."/>
            <person name="Coutinho P.M."/>
            <person name="de Vries R."/>
            <person name="Martinez A.T."/>
            <person name="Klopp C."/>
            <person name="Pontarotti P."/>
            <person name="Henrissat B."/>
            <person name="Record E."/>
        </authorList>
    </citation>
    <scope>NUCLEOTIDE SEQUENCE [LARGE SCALE GENOMIC DNA]</scope>
    <source>
        <strain evidence="3">BRFM137</strain>
    </source>
</reference>
<keyword evidence="1" id="KW-0472">Membrane</keyword>
<protein>
    <recommendedName>
        <fullName evidence="2">Amidohydrolase-related domain-containing protein</fullName>
    </recommendedName>
</protein>
<dbReference type="GO" id="GO:0005737">
    <property type="term" value="C:cytoplasm"/>
    <property type="evidence" value="ECO:0007669"/>
    <property type="project" value="TreeGrafter"/>
</dbReference>
<dbReference type="InterPro" id="IPR011059">
    <property type="entry name" value="Metal-dep_hydrolase_composite"/>
</dbReference>
<dbReference type="HOGENOM" id="CLU_006273_0_0_1"/>
<accession>A0A060SUZ5</accession>
<keyword evidence="1" id="KW-0812">Transmembrane</keyword>
<dbReference type="InterPro" id="IPR050138">
    <property type="entry name" value="DHOase/Allantoinase_Hydrolase"/>
</dbReference>
<dbReference type="AlphaFoldDB" id="A0A060SUZ5"/>
<evidence type="ECO:0000313" key="4">
    <source>
        <dbReference type="Proteomes" id="UP000029665"/>
    </source>
</evidence>
<dbReference type="SUPFAM" id="SSF51556">
    <property type="entry name" value="Metallo-dependent hydrolases"/>
    <property type="match status" value="1"/>
</dbReference>
<organism evidence="3 4">
    <name type="scientific">Pycnoporus cinnabarinus</name>
    <name type="common">Cinnabar-red polypore</name>
    <name type="synonym">Trametes cinnabarina</name>
    <dbReference type="NCBI Taxonomy" id="5643"/>
    <lineage>
        <taxon>Eukaryota</taxon>
        <taxon>Fungi</taxon>
        <taxon>Dikarya</taxon>
        <taxon>Basidiomycota</taxon>
        <taxon>Agaricomycotina</taxon>
        <taxon>Agaricomycetes</taxon>
        <taxon>Polyporales</taxon>
        <taxon>Polyporaceae</taxon>
        <taxon>Trametes</taxon>
    </lineage>
</organism>
<dbReference type="PANTHER" id="PTHR43668">
    <property type="entry name" value="ALLANTOINASE"/>
    <property type="match status" value="1"/>
</dbReference>
<sequence>MGESLDPDNSAAIYMKLIARRASLTPQLSLISRPTPLTSASDVNIGRQEVDRGNCLIARYSCAEAIDVMAAYDGESEQGAYGDLKLPSHISETVASGDNSAYHAATPWLASNASQARRNQRPRTRLSRVLQGVVVVALSLVALQYLLALAELGAGKGSGSIKVPLRAQEFLDKCSLLEVKAGPPPDFHKRTQSDRFVVGTKPTLIKNATIWTGSDNGLEVFHGDILLDKGLIKRIGHVHEAELHQYVHLERVDAHGKWVSPGIVDLHSHLGVYNVPTLKGAMDVNSFKGPVLPWLRALDGLNTHDDAYKLSVAGGVTSALVLPGSANAIGGQAVVIKLRPPTDRSPTGMLLENPYETNSSVSHPGIIRYTDAIPPRHACGENPDRVYSGTRMDTIWAFRQAYERARQIKQTQDDYCAKATKGEWTGLGGFPEDLQWEALVDVLRGRVKVNTHCYETVDLDDLVRITNEFKFSIAAFHHAHETYLVPETLKSAYGHPPAVAIFATNARYKRESYRGSEFAARILAENGLQVVMKSDHPVLNSRHLVYEAQQAHFYGLPHNLALASVTTTPATVLGQEHRIGFVKEGYDADLILWDSHPLALGATPQQVWIDGLAQLDAPHLLSKPPSFQKPPKTPNFDKEAQDAVKYDGLPPLQPVPSKARTVVFTNVNSVYLREAKSVNEIYSAGGESGSSGVVVVRDGRIDCVGSATSPCAAAAALEGDAEIIDLEGGAVSPALVTTGSPLGLEEIRSEPSTMDGTVLDPLTDKIPGVVGDGTLIRAADGLQYGTRDALLAYRSGVTTAITAPRSSGFLAGLSAAFSTGGRHKLEEGALLLEVGALHVAIRPVGTPSVSTQIAALRRLLLGQTNTEPIHAIEQVRKGEIPLAVHIHSADAIVSIIALKAEVEAKLGKKIKVTLVGATEAHLLAKELSDAGVGVIVSPTRPFPRAWEQRRLLPGPPLSEKSALTELLAHNVTLGIGVTDAWEARNTRFDVAWVCPLRVNDYCHRPSLIVNLAIVTQAALESDGAISKTDAISLASANVEALLGVETDDLQSDLVATQGGDLLEFSKVVAVISPRRGVVDLV</sequence>
<dbReference type="Pfam" id="PF01979">
    <property type="entry name" value="Amidohydro_1"/>
    <property type="match status" value="1"/>
</dbReference>
<feature type="transmembrane region" description="Helical" evidence="1">
    <location>
        <begin position="126"/>
        <end position="147"/>
    </location>
</feature>
<dbReference type="OMA" id="RGQVHVH"/>
<dbReference type="InterPro" id="IPR032466">
    <property type="entry name" value="Metal_Hydrolase"/>
</dbReference>
<dbReference type="InterPro" id="IPR006680">
    <property type="entry name" value="Amidohydro-rel"/>
</dbReference>
<dbReference type="GO" id="GO:0006145">
    <property type="term" value="P:purine nucleobase catabolic process"/>
    <property type="evidence" value="ECO:0007669"/>
    <property type="project" value="TreeGrafter"/>
</dbReference>
<dbReference type="Gene3D" id="3.20.20.140">
    <property type="entry name" value="Metal-dependent hydrolases"/>
    <property type="match status" value="2"/>
</dbReference>
<gene>
    <name evidence="3" type="ORF">BN946_scf184959.g2</name>
</gene>
<comment type="caution">
    <text evidence="3">The sequence shown here is derived from an EMBL/GenBank/DDBJ whole genome shotgun (WGS) entry which is preliminary data.</text>
</comment>
<keyword evidence="4" id="KW-1185">Reference proteome</keyword>
<dbReference type="OrthoDB" id="10258955at2759"/>